<name>A0A2Z6NF44_TRISU</name>
<sequence length="120" mass="13918">MTIGIRESLEIEITTRREERGLNRRISGYVITRQENNYSEFECNYAADRSVSCCRSLALAFTLILLLRHLFALLTNGMEDYPFTILTIFMLRASGIIIPMCIIIRTMGAIHESIQRHYQQ</sequence>
<keyword evidence="3" id="KW-1185">Reference proteome</keyword>
<keyword evidence="1" id="KW-1133">Transmembrane helix</keyword>
<dbReference type="Proteomes" id="UP000242715">
    <property type="component" value="Unassembled WGS sequence"/>
</dbReference>
<reference evidence="3" key="1">
    <citation type="journal article" date="2017" name="Front. Plant Sci.">
        <title>Climate Clever Clovers: New Paradigm to Reduce the Environmental Footprint of Ruminants by Breeding Low Methanogenic Forages Utilizing Haplotype Variation.</title>
        <authorList>
            <person name="Kaur P."/>
            <person name="Appels R."/>
            <person name="Bayer P.E."/>
            <person name="Keeble-Gagnere G."/>
            <person name="Wang J."/>
            <person name="Hirakawa H."/>
            <person name="Shirasawa K."/>
            <person name="Vercoe P."/>
            <person name="Stefanova K."/>
            <person name="Durmic Z."/>
            <person name="Nichols P."/>
            <person name="Revell C."/>
            <person name="Isobe S.N."/>
            <person name="Edwards D."/>
            <person name="Erskine W."/>
        </authorList>
    </citation>
    <scope>NUCLEOTIDE SEQUENCE [LARGE SCALE GENOMIC DNA]</scope>
    <source>
        <strain evidence="3">cv. Daliak</strain>
    </source>
</reference>
<dbReference type="GO" id="GO:0004842">
    <property type="term" value="F:ubiquitin-protein transferase activity"/>
    <property type="evidence" value="ECO:0007669"/>
    <property type="project" value="TreeGrafter"/>
</dbReference>
<keyword evidence="1" id="KW-0472">Membrane</keyword>
<evidence type="ECO:0000256" key="1">
    <source>
        <dbReference type="SAM" id="Phobius"/>
    </source>
</evidence>
<dbReference type="AlphaFoldDB" id="A0A2Z6NF44"/>
<proteinExistence type="predicted"/>
<dbReference type="GO" id="GO:0016567">
    <property type="term" value="P:protein ubiquitination"/>
    <property type="evidence" value="ECO:0007669"/>
    <property type="project" value="TreeGrafter"/>
</dbReference>
<keyword evidence="1" id="KW-0812">Transmembrane</keyword>
<evidence type="ECO:0000313" key="3">
    <source>
        <dbReference type="Proteomes" id="UP000242715"/>
    </source>
</evidence>
<evidence type="ECO:0000313" key="2">
    <source>
        <dbReference type="EMBL" id="GAU43278.1"/>
    </source>
</evidence>
<dbReference type="OrthoDB" id="264354at2759"/>
<feature type="transmembrane region" description="Helical" evidence="1">
    <location>
        <begin position="81"/>
        <end position="104"/>
    </location>
</feature>
<organism evidence="2 3">
    <name type="scientific">Trifolium subterraneum</name>
    <name type="common">Subterranean clover</name>
    <dbReference type="NCBI Taxonomy" id="3900"/>
    <lineage>
        <taxon>Eukaryota</taxon>
        <taxon>Viridiplantae</taxon>
        <taxon>Streptophyta</taxon>
        <taxon>Embryophyta</taxon>
        <taxon>Tracheophyta</taxon>
        <taxon>Spermatophyta</taxon>
        <taxon>Magnoliopsida</taxon>
        <taxon>eudicotyledons</taxon>
        <taxon>Gunneridae</taxon>
        <taxon>Pentapetalae</taxon>
        <taxon>rosids</taxon>
        <taxon>fabids</taxon>
        <taxon>Fabales</taxon>
        <taxon>Fabaceae</taxon>
        <taxon>Papilionoideae</taxon>
        <taxon>50 kb inversion clade</taxon>
        <taxon>NPAAA clade</taxon>
        <taxon>Hologalegina</taxon>
        <taxon>IRL clade</taxon>
        <taxon>Trifolieae</taxon>
        <taxon>Trifolium</taxon>
    </lineage>
</organism>
<dbReference type="InterPro" id="IPR022143">
    <property type="entry name" value="DUF3675"/>
</dbReference>
<dbReference type="GO" id="GO:0016020">
    <property type="term" value="C:membrane"/>
    <property type="evidence" value="ECO:0007669"/>
    <property type="project" value="TreeGrafter"/>
</dbReference>
<dbReference type="InterPro" id="IPR033275">
    <property type="entry name" value="MARCH-like"/>
</dbReference>
<protein>
    <submittedName>
        <fullName evidence="2">Uncharacterized protein</fullName>
    </submittedName>
</protein>
<dbReference type="EMBL" id="DF973964">
    <property type="protein sequence ID" value="GAU43278.1"/>
    <property type="molecule type" value="Genomic_DNA"/>
</dbReference>
<accession>A0A2Z6NF44</accession>
<dbReference type="PANTHER" id="PTHR23012:SF217">
    <property type="entry name" value="AMINOACYLTRANSFERASE, E1 UBIQUITIN-ACTIVATING ENZYME-RELATED"/>
    <property type="match status" value="1"/>
</dbReference>
<dbReference type="Pfam" id="PF12428">
    <property type="entry name" value="DUF3675"/>
    <property type="match status" value="1"/>
</dbReference>
<gene>
    <name evidence="2" type="ORF">TSUD_36280</name>
</gene>
<feature type="non-terminal residue" evidence="2">
    <location>
        <position position="120"/>
    </location>
</feature>
<feature type="transmembrane region" description="Helical" evidence="1">
    <location>
        <begin position="57"/>
        <end position="75"/>
    </location>
</feature>
<dbReference type="PANTHER" id="PTHR23012">
    <property type="entry name" value="RING/FYVE/PHD ZINC FINGER DOMAIN-CONTAINING"/>
    <property type="match status" value="1"/>
</dbReference>